<reference evidence="2 3" key="1">
    <citation type="submission" date="2016-07" db="EMBL/GenBank/DDBJ databases">
        <title>Draft genome sequence of Prauserella muralis DSM 45305, isolated from a mould-covered wall in an indoor environment.</title>
        <authorList>
            <person name="Ruckert C."/>
            <person name="Albersmeier A."/>
            <person name="Jiang C.-L."/>
            <person name="Jiang Y."/>
            <person name="Kalinowski J."/>
            <person name="Schneider O."/>
            <person name="Winkler A."/>
            <person name="Zotchev S.B."/>
        </authorList>
    </citation>
    <scope>NUCLEOTIDE SEQUENCE [LARGE SCALE GENOMIC DNA]</scope>
    <source>
        <strain evidence="2 3">DSM 45305</strain>
    </source>
</reference>
<keyword evidence="1" id="KW-0808">Transferase</keyword>
<dbReference type="AlphaFoldDB" id="A0A2V4AMF1"/>
<dbReference type="Gene3D" id="3.40.1080.10">
    <property type="entry name" value="Glutaconate Coenzyme A-transferase"/>
    <property type="match status" value="1"/>
</dbReference>
<proteinExistence type="predicted"/>
<dbReference type="NCBIfam" id="TIGR02429">
    <property type="entry name" value="pcaI_scoA_fam"/>
    <property type="match status" value="1"/>
</dbReference>
<organism evidence="2 3">
    <name type="scientific">Prauserella muralis</name>
    <dbReference type="NCBI Taxonomy" id="588067"/>
    <lineage>
        <taxon>Bacteria</taxon>
        <taxon>Bacillati</taxon>
        <taxon>Actinomycetota</taxon>
        <taxon>Actinomycetes</taxon>
        <taxon>Pseudonocardiales</taxon>
        <taxon>Pseudonocardiaceae</taxon>
        <taxon>Prauserella</taxon>
    </lineage>
</organism>
<sequence length="220" mass="23090">MTKPVLTAKEAVSDVHDHSVLLAGGFGGAGYPLELFEALADRGVRGLTLVCLNGGQGEVGAARLIIDGAIEKLVCSYPLGPDDRAIREAVESGRLDMELMPQGTLAEAVRAGGAGLGGVLTRTGLGTVFARGREVVTVGGTDYLLEPPIRGQVAFVRAHEADRWGNLRYRFSQQNFNPLMAMAADVTIAYVDQIVHSGLDPEAVHTPGVFVDRLVVAGGA</sequence>
<dbReference type="InterPro" id="IPR012792">
    <property type="entry name" value="3-oxoacid_CoA-transf_A"/>
</dbReference>
<dbReference type="InterPro" id="IPR004165">
    <property type="entry name" value="CoA_trans_fam_I"/>
</dbReference>
<evidence type="ECO:0000256" key="1">
    <source>
        <dbReference type="ARBA" id="ARBA00022679"/>
    </source>
</evidence>
<dbReference type="EMBL" id="MASW01000006">
    <property type="protein sequence ID" value="PXY21397.1"/>
    <property type="molecule type" value="Genomic_DNA"/>
</dbReference>
<dbReference type="SUPFAM" id="SSF100950">
    <property type="entry name" value="NagB/RpiA/CoA transferase-like"/>
    <property type="match status" value="1"/>
</dbReference>
<dbReference type="PANTHER" id="PTHR13707:SF60">
    <property type="entry name" value="ACETATE COA-TRANSFERASE SUBUNIT ALPHA"/>
    <property type="match status" value="1"/>
</dbReference>
<evidence type="ECO:0008006" key="4">
    <source>
        <dbReference type="Google" id="ProtNLM"/>
    </source>
</evidence>
<dbReference type="OrthoDB" id="3369756at2"/>
<gene>
    <name evidence="2" type="ORF">BAY60_25115</name>
</gene>
<dbReference type="Pfam" id="PF01144">
    <property type="entry name" value="CoA_trans"/>
    <property type="match status" value="1"/>
</dbReference>
<evidence type="ECO:0000313" key="2">
    <source>
        <dbReference type="EMBL" id="PXY21397.1"/>
    </source>
</evidence>
<dbReference type="InterPro" id="IPR037171">
    <property type="entry name" value="NagB/RpiA_transferase-like"/>
</dbReference>
<dbReference type="SMART" id="SM00882">
    <property type="entry name" value="CoA_trans"/>
    <property type="match status" value="1"/>
</dbReference>
<comment type="caution">
    <text evidence="2">The sequence shown here is derived from an EMBL/GenBank/DDBJ whole genome shotgun (WGS) entry which is preliminary data.</text>
</comment>
<protein>
    <recommendedName>
        <fullName evidence="4">3-oxoadipate CoA-transferase alpha subunit</fullName>
    </recommendedName>
</protein>
<accession>A0A2V4AMF1</accession>
<dbReference type="Proteomes" id="UP000249915">
    <property type="component" value="Unassembled WGS sequence"/>
</dbReference>
<keyword evidence="3" id="KW-1185">Reference proteome</keyword>
<dbReference type="PANTHER" id="PTHR13707">
    <property type="entry name" value="KETOACID-COENZYME A TRANSFERASE"/>
    <property type="match status" value="1"/>
</dbReference>
<name>A0A2V4AMF1_9PSEU</name>
<evidence type="ECO:0000313" key="3">
    <source>
        <dbReference type="Proteomes" id="UP000249915"/>
    </source>
</evidence>
<dbReference type="GO" id="GO:0008410">
    <property type="term" value="F:CoA-transferase activity"/>
    <property type="evidence" value="ECO:0007669"/>
    <property type="project" value="InterPro"/>
</dbReference>